<keyword evidence="1" id="KW-0645">Protease</keyword>
<gene>
    <name evidence="1" type="primary">TMPRSS6_7</name>
    <name evidence="1" type="ORF">DSO57_1034944</name>
</gene>
<keyword evidence="1" id="KW-0812">Transmembrane</keyword>
<reference evidence="1" key="1">
    <citation type="submission" date="2022-04" db="EMBL/GenBank/DDBJ databases">
        <title>Genome of the entomopathogenic fungus Entomophthora muscae.</title>
        <authorList>
            <person name="Elya C."/>
            <person name="Lovett B.R."/>
            <person name="Lee E."/>
            <person name="Macias A.M."/>
            <person name="Hajek A.E."/>
            <person name="De Bivort B.L."/>
            <person name="Kasson M.T."/>
            <person name="De Fine Licht H.H."/>
            <person name="Stajich J.E."/>
        </authorList>
    </citation>
    <scope>NUCLEOTIDE SEQUENCE</scope>
    <source>
        <strain evidence="1">Berkeley</strain>
    </source>
</reference>
<proteinExistence type="predicted"/>
<evidence type="ECO:0000313" key="2">
    <source>
        <dbReference type="Proteomes" id="UP001165960"/>
    </source>
</evidence>
<protein>
    <submittedName>
        <fullName evidence="1">Transmembrane protease serine 6</fullName>
        <ecNumber evidence="1">3.4.21.106</ecNumber>
    </submittedName>
</protein>
<accession>A0ACC2RED7</accession>
<dbReference type="EC" id="3.4.21.106" evidence="1"/>
<sequence length="251" mass="27599">MFLFSLFPLAVLAYQNSTSRVVGGTEVDPPFKYDFVVALLKFGRHKCGGTLYNSNTVITAAHCTTGKDRDHDILIHRHDFDLDEKAENAKRFPIQSRHRHSDFDIATYQNDIAIWKIKGTIPNTPTMPLDTGRTKHEMLVVVGWGATAENDPISSKLLEVHLPPYDMNSCVNDYKAKGDDIFPAYQLCAGFPEGGKDACQGDSGGPLFTKASAAPTLVGVVSWGNGCANGHQPGIYTRISHYLGWIQGQSR</sequence>
<evidence type="ECO:0000313" key="1">
    <source>
        <dbReference type="EMBL" id="KAJ9048452.1"/>
    </source>
</evidence>
<organism evidence="1 2">
    <name type="scientific">Entomophthora muscae</name>
    <dbReference type="NCBI Taxonomy" id="34485"/>
    <lineage>
        <taxon>Eukaryota</taxon>
        <taxon>Fungi</taxon>
        <taxon>Fungi incertae sedis</taxon>
        <taxon>Zoopagomycota</taxon>
        <taxon>Entomophthoromycotina</taxon>
        <taxon>Entomophthoromycetes</taxon>
        <taxon>Entomophthorales</taxon>
        <taxon>Entomophthoraceae</taxon>
        <taxon>Entomophthora</taxon>
    </lineage>
</organism>
<keyword evidence="2" id="KW-1185">Reference proteome</keyword>
<keyword evidence="1" id="KW-0472">Membrane</keyword>
<comment type="caution">
    <text evidence="1">The sequence shown here is derived from an EMBL/GenBank/DDBJ whole genome shotgun (WGS) entry which is preliminary data.</text>
</comment>
<dbReference type="Proteomes" id="UP001165960">
    <property type="component" value="Unassembled WGS sequence"/>
</dbReference>
<dbReference type="EMBL" id="QTSX02007399">
    <property type="protein sequence ID" value="KAJ9048452.1"/>
    <property type="molecule type" value="Genomic_DNA"/>
</dbReference>
<name>A0ACC2RED7_9FUNG</name>
<keyword evidence="1" id="KW-0378">Hydrolase</keyword>